<accession>A0AAW1N1E7</accession>
<dbReference type="SUPFAM" id="SSF46689">
    <property type="entry name" value="Homeodomain-like"/>
    <property type="match status" value="1"/>
</dbReference>
<keyword evidence="5" id="KW-1185">Reference proteome</keyword>
<dbReference type="GO" id="GO:0003677">
    <property type="term" value="F:DNA binding"/>
    <property type="evidence" value="ECO:0007669"/>
    <property type="project" value="UniProtKB-KW"/>
</dbReference>
<comment type="caution">
    <text evidence="4">The sequence shown here is derived from an EMBL/GenBank/DDBJ whole genome shotgun (WGS) entry which is preliminary data.</text>
</comment>
<evidence type="ECO:0000259" key="3">
    <source>
        <dbReference type="PROSITE" id="PS51253"/>
    </source>
</evidence>
<dbReference type="PROSITE" id="PS51253">
    <property type="entry name" value="HTH_CENPB"/>
    <property type="match status" value="1"/>
</dbReference>
<dbReference type="Pfam" id="PF03221">
    <property type="entry name" value="HTH_Tnp_Tc5"/>
    <property type="match status" value="1"/>
</dbReference>
<name>A0AAW1N1E7_POPJA</name>
<proteinExistence type="predicted"/>
<keyword evidence="2 4" id="KW-0238">DNA-binding</keyword>
<dbReference type="InterPro" id="IPR006600">
    <property type="entry name" value="HTH_CenpB_DNA-bd_dom"/>
</dbReference>
<sequence>MESLLICWIEDNNKTKIGIESVSIALKGKQIDLNTQELHDTPSTTTFAASKGWFDRFRKRSSIHNIQFTGEAASADHEAVKRFPQELQTIIEKLLARITKLSNGFHKSYKQ</sequence>
<evidence type="ECO:0000256" key="2">
    <source>
        <dbReference type="ARBA" id="ARBA00023125"/>
    </source>
</evidence>
<evidence type="ECO:0000313" key="4">
    <source>
        <dbReference type="EMBL" id="KAK9752382.1"/>
    </source>
</evidence>
<dbReference type="InterPro" id="IPR009057">
    <property type="entry name" value="Homeodomain-like_sf"/>
</dbReference>
<dbReference type="GO" id="GO:0005634">
    <property type="term" value="C:nucleus"/>
    <property type="evidence" value="ECO:0007669"/>
    <property type="project" value="UniProtKB-SubCell"/>
</dbReference>
<dbReference type="EMBL" id="JASPKY010000021">
    <property type="protein sequence ID" value="KAK9752382.1"/>
    <property type="molecule type" value="Genomic_DNA"/>
</dbReference>
<protein>
    <submittedName>
        <fullName evidence="4">Tc5 transposase DNA-binding domain</fullName>
    </submittedName>
</protein>
<organism evidence="4 5">
    <name type="scientific">Popillia japonica</name>
    <name type="common">Japanese beetle</name>
    <dbReference type="NCBI Taxonomy" id="7064"/>
    <lineage>
        <taxon>Eukaryota</taxon>
        <taxon>Metazoa</taxon>
        <taxon>Ecdysozoa</taxon>
        <taxon>Arthropoda</taxon>
        <taxon>Hexapoda</taxon>
        <taxon>Insecta</taxon>
        <taxon>Pterygota</taxon>
        <taxon>Neoptera</taxon>
        <taxon>Endopterygota</taxon>
        <taxon>Coleoptera</taxon>
        <taxon>Polyphaga</taxon>
        <taxon>Scarabaeiformia</taxon>
        <taxon>Scarabaeidae</taxon>
        <taxon>Rutelinae</taxon>
        <taxon>Popillia</taxon>
    </lineage>
</organism>
<gene>
    <name evidence="4" type="ORF">QE152_g4278</name>
</gene>
<reference evidence="4 5" key="1">
    <citation type="journal article" date="2024" name="BMC Genomics">
        <title>De novo assembly and annotation of Popillia japonica's genome with initial clues to its potential as an invasive pest.</title>
        <authorList>
            <person name="Cucini C."/>
            <person name="Boschi S."/>
            <person name="Funari R."/>
            <person name="Cardaioli E."/>
            <person name="Iannotti N."/>
            <person name="Marturano G."/>
            <person name="Paoli F."/>
            <person name="Bruttini M."/>
            <person name="Carapelli A."/>
            <person name="Frati F."/>
            <person name="Nardi F."/>
        </authorList>
    </citation>
    <scope>NUCLEOTIDE SEQUENCE [LARGE SCALE GENOMIC DNA]</scope>
    <source>
        <strain evidence="4">DMR45628</strain>
    </source>
</reference>
<dbReference type="AlphaFoldDB" id="A0AAW1N1E7"/>
<dbReference type="Proteomes" id="UP001458880">
    <property type="component" value="Unassembled WGS sequence"/>
</dbReference>
<comment type="subcellular location">
    <subcellularLocation>
        <location evidence="1">Nucleus</location>
    </subcellularLocation>
</comment>
<evidence type="ECO:0000256" key="1">
    <source>
        <dbReference type="ARBA" id="ARBA00004123"/>
    </source>
</evidence>
<evidence type="ECO:0000313" key="5">
    <source>
        <dbReference type="Proteomes" id="UP001458880"/>
    </source>
</evidence>
<dbReference type="Gene3D" id="1.10.10.60">
    <property type="entry name" value="Homeodomain-like"/>
    <property type="match status" value="1"/>
</dbReference>
<feature type="domain" description="HTH CENPB-type" evidence="3">
    <location>
        <begin position="1"/>
        <end position="67"/>
    </location>
</feature>